<feature type="transmembrane region" description="Helical" evidence="1">
    <location>
        <begin position="22"/>
        <end position="39"/>
    </location>
</feature>
<feature type="transmembrane region" description="Helical" evidence="1">
    <location>
        <begin position="146"/>
        <end position="166"/>
    </location>
</feature>
<keyword evidence="1" id="KW-0812">Transmembrane</keyword>
<dbReference type="EMBL" id="JEMG01000001">
    <property type="protein sequence ID" value="EYC50109.1"/>
    <property type="molecule type" value="Genomic_DNA"/>
</dbReference>
<reference evidence="2 3" key="1">
    <citation type="submission" date="2014-02" db="EMBL/GenBank/DDBJ databases">
        <title>Draft Genome of Hylemonella gracilis isolated from the Niagara River.</title>
        <authorList>
            <person name="Pawlowski D.R."/>
            <person name="Koudelka G.B."/>
        </authorList>
    </citation>
    <scope>NUCLEOTIDE SEQUENCE [LARGE SCALE GENOMIC DNA]</scope>
    <source>
        <strain evidence="2 3">Niagara R</strain>
    </source>
</reference>
<dbReference type="InterPro" id="IPR046730">
    <property type="entry name" value="DUF6622"/>
</dbReference>
<comment type="caution">
    <text evidence="2">The sequence shown here is derived from an EMBL/GenBank/DDBJ whole genome shotgun (WGS) entry which is preliminary data.</text>
</comment>
<evidence type="ECO:0000313" key="2">
    <source>
        <dbReference type="EMBL" id="EYC50109.1"/>
    </source>
</evidence>
<evidence type="ECO:0000313" key="3">
    <source>
        <dbReference type="Proteomes" id="UP000023268"/>
    </source>
</evidence>
<dbReference type="eggNOG" id="ENOG5032ZU3">
    <property type="taxonomic scope" value="Bacteria"/>
</dbReference>
<feature type="transmembrane region" description="Helical" evidence="1">
    <location>
        <begin position="51"/>
        <end position="68"/>
    </location>
</feature>
<keyword evidence="1" id="KW-0472">Membrane</keyword>
<feature type="transmembrane region" description="Helical" evidence="1">
    <location>
        <begin position="107"/>
        <end position="126"/>
    </location>
</feature>
<dbReference type="Pfam" id="PF20327">
    <property type="entry name" value="DUF6622"/>
    <property type="match status" value="1"/>
</dbReference>
<accession>A0A016XDE8</accession>
<name>A0A016XDE8_9BURK</name>
<proteinExistence type="predicted"/>
<evidence type="ECO:0008006" key="4">
    <source>
        <dbReference type="Google" id="ProtNLM"/>
    </source>
</evidence>
<keyword evidence="1" id="KW-1133">Transmembrane helix</keyword>
<dbReference type="AlphaFoldDB" id="A0A016XDE8"/>
<dbReference type="RefSeq" id="WP_035604566.1">
    <property type="nucleotide sequence ID" value="NZ_JEMG01000001.1"/>
</dbReference>
<protein>
    <recommendedName>
        <fullName evidence="4">DUF1453 domain-containing protein</fullName>
    </recommendedName>
</protein>
<evidence type="ECO:0000256" key="1">
    <source>
        <dbReference type="SAM" id="Phobius"/>
    </source>
</evidence>
<sequence>MLIQLIVQHPEALPTVIHGTPGWVWGVAAGLAVLGASQLKDRQASLTRVSLMPLAMTAFSIWGTVSALRASPLLAQALGVWIMVALTVFALVARLPARARYDAATRSYAIPGSVVPLLLMLGIFLVKYVVGVDLVMAPQLMHESSYAWTVAALYGAFTGLFVGRAARLWKLALPNRRAFAV</sequence>
<dbReference type="OrthoDB" id="3034721at2"/>
<dbReference type="STRING" id="1458275.AZ34_02815"/>
<dbReference type="Proteomes" id="UP000023268">
    <property type="component" value="Unassembled WGS sequence"/>
</dbReference>
<gene>
    <name evidence="2" type="ORF">AZ34_02815</name>
</gene>
<feature type="transmembrane region" description="Helical" evidence="1">
    <location>
        <begin position="74"/>
        <end position="95"/>
    </location>
</feature>
<organism evidence="2 3">
    <name type="scientific">Hylemonella gracilis str. Niagara R</name>
    <dbReference type="NCBI Taxonomy" id="1458275"/>
    <lineage>
        <taxon>Bacteria</taxon>
        <taxon>Pseudomonadati</taxon>
        <taxon>Pseudomonadota</taxon>
        <taxon>Betaproteobacteria</taxon>
        <taxon>Burkholderiales</taxon>
        <taxon>Comamonadaceae</taxon>
        <taxon>Hylemonella</taxon>
    </lineage>
</organism>